<protein>
    <submittedName>
        <fullName evidence="3">CPBP family intramembrane metalloprotease</fullName>
    </submittedName>
</protein>
<name>A0A3R9ZYL9_9CORY</name>
<dbReference type="Proteomes" id="UP000274907">
    <property type="component" value="Unassembled WGS sequence"/>
</dbReference>
<sequence length="175" mass="18584">MLMLAIWCLPTLVDFTVRRGAPAVFRRNGLIAAGWWWIGWGVVVGLLGFLVGHVAAMNIPASALGSPGVAGGITGLGSMVGVAAAAAGEEIFFRGFLQGWLDSRWGVRVALWGQAVAFLLPHLLLVLVDPALWVLLPVQFLIGLALGVLRWRSGSVWPAVVAHVLTNVIAGLLYQ</sequence>
<keyword evidence="4" id="KW-1185">Reference proteome</keyword>
<organism evidence="3 4">
    <name type="scientific">Corynebacterium hylobatis</name>
    <dbReference type="NCBI Taxonomy" id="1859290"/>
    <lineage>
        <taxon>Bacteria</taxon>
        <taxon>Bacillati</taxon>
        <taxon>Actinomycetota</taxon>
        <taxon>Actinomycetes</taxon>
        <taxon>Mycobacteriales</taxon>
        <taxon>Corynebacteriaceae</taxon>
        <taxon>Corynebacterium</taxon>
    </lineage>
</organism>
<dbReference type="GO" id="GO:0006508">
    <property type="term" value="P:proteolysis"/>
    <property type="evidence" value="ECO:0007669"/>
    <property type="project" value="UniProtKB-KW"/>
</dbReference>
<gene>
    <name evidence="3" type="ORF">EAH68_11735</name>
</gene>
<dbReference type="RefSeq" id="WP_126121529.1">
    <property type="nucleotide sequence ID" value="NZ_RXHJ01000016.1"/>
</dbReference>
<proteinExistence type="predicted"/>
<evidence type="ECO:0000313" key="4">
    <source>
        <dbReference type="Proteomes" id="UP000274907"/>
    </source>
</evidence>
<keyword evidence="1" id="KW-0812">Transmembrane</keyword>
<feature type="transmembrane region" description="Helical" evidence="1">
    <location>
        <begin position="35"/>
        <end position="56"/>
    </location>
</feature>
<evidence type="ECO:0000256" key="1">
    <source>
        <dbReference type="SAM" id="Phobius"/>
    </source>
</evidence>
<dbReference type="AlphaFoldDB" id="A0A3R9ZYL9"/>
<feature type="transmembrane region" description="Helical" evidence="1">
    <location>
        <begin position="132"/>
        <end position="149"/>
    </location>
</feature>
<dbReference type="GO" id="GO:0004175">
    <property type="term" value="F:endopeptidase activity"/>
    <property type="evidence" value="ECO:0007669"/>
    <property type="project" value="UniProtKB-ARBA"/>
</dbReference>
<dbReference type="InterPro" id="IPR003675">
    <property type="entry name" value="Rce1/LyrA-like_dom"/>
</dbReference>
<accession>A0A3R9ZYL9</accession>
<keyword evidence="3" id="KW-0378">Hydrolase</keyword>
<feature type="domain" description="CAAX prenyl protease 2/Lysostaphin resistance protein A-like" evidence="2">
    <location>
        <begin position="79"/>
        <end position="169"/>
    </location>
</feature>
<dbReference type="GO" id="GO:0008237">
    <property type="term" value="F:metallopeptidase activity"/>
    <property type="evidence" value="ECO:0007669"/>
    <property type="project" value="UniProtKB-KW"/>
</dbReference>
<dbReference type="Pfam" id="PF02517">
    <property type="entry name" value="Rce1-like"/>
    <property type="match status" value="1"/>
</dbReference>
<reference evidence="3 4" key="1">
    <citation type="submission" date="2018-12" db="EMBL/GenBank/DDBJ databases">
        <title>YIM 101343 draft genome.</title>
        <authorList>
            <person name="Chen X."/>
        </authorList>
    </citation>
    <scope>NUCLEOTIDE SEQUENCE [LARGE SCALE GENOMIC DNA]</scope>
    <source>
        <strain evidence="3 4">YIM 101343</strain>
    </source>
</reference>
<dbReference type="GO" id="GO:0080120">
    <property type="term" value="P:CAAX-box protein maturation"/>
    <property type="evidence" value="ECO:0007669"/>
    <property type="project" value="UniProtKB-ARBA"/>
</dbReference>
<feature type="transmembrane region" description="Helical" evidence="1">
    <location>
        <begin position="155"/>
        <end position="174"/>
    </location>
</feature>
<dbReference type="OrthoDB" id="4426287at2"/>
<dbReference type="EMBL" id="RXHJ01000016">
    <property type="protein sequence ID" value="RSZ61743.1"/>
    <property type="molecule type" value="Genomic_DNA"/>
</dbReference>
<feature type="transmembrane region" description="Helical" evidence="1">
    <location>
        <begin position="68"/>
        <end position="87"/>
    </location>
</feature>
<keyword evidence="3" id="KW-0645">Protease</keyword>
<evidence type="ECO:0000259" key="2">
    <source>
        <dbReference type="Pfam" id="PF02517"/>
    </source>
</evidence>
<comment type="caution">
    <text evidence="3">The sequence shown here is derived from an EMBL/GenBank/DDBJ whole genome shotgun (WGS) entry which is preliminary data.</text>
</comment>
<keyword evidence="1" id="KW-0472">Membrane</keyword>
<feature type="transmembrane region" description="Helical" evidence="1">
    <location>
        <begin position="107"/>
        <end position="125"/>
    </location>
</feature>
<keyword evidence="3" id="KW-0482">Metalloprotease</keyword>
<evidence type="ECO:0000313" key="3">
    <source>
        <dbReference type="EMBL" id="RSZ61743.1"/>
    </source>
</evidence>
<keyword evidence="1" id="KW-1133">Transmembrane helix</keyword>